<gene>
    <name evidence="1" type="ORF">EGYM00392_LOCUS55561</name>
</gene>
<protein>
    <submittedName>
        <fullName evidence="1">Uncharacterized protein</fullName>
    </submittedName>
</protein>
<dbReference type="AlphaFoldDB" id="A0A7S1JHP5"/>
<organism evidence="1">
    <name type="scientific">Eutreptiella gymnastica</name>
    <dbReference type="NCBI Taxonomy" id="73025"/>
    <lineage>
        <taxon>Eukaryota</taxon>
        <taxon>Discoba</taxon>
        <taxon>Euglenozoa</taxon>
        <taxon>Euglenida</taxon>
        <taxon>Spirocuta</taxon>
        <taxon>Euglenophyceae</taxon>
        <taxon>Eutreptiales</taxon>
        <taxon>Eutreptiaceae</taxon>
        <taxon>Eutreptiella</taxon>
    </lineage>
</organism>
<sequence length="104" mass="11045">MGVVGCGHAPTLLAGTTLHFQSHAFCVPHCLKQMIPDSGPGVVCPCSPPGPVNPGSRFDIVCVVLLVRTTIYGYLDPAYTPLYCPTQNLHFGNLLTSTSTTEWG</sequence>
<dbReference type="EMBL" id="HBGA01152916">
    <property type="protein sequence ID" value="CAD9044377.1"/>
    <property type="molecule type" value="Transcribed_RNA"/>
</dbReference>
<reference evidence="1" key="1">
    <citation type="submission" date="2021-01" db="EMBL/GenBank/DDBJ databases">
        <authorList>
            <person name="Corre E."/>
            <person name="Pelletier E."/>
            <person name="Niang G."/>
            <person name="Scheremetjew M."/>
            <person name="Finn R."/>
            <person name="Kale V."/>
            <person name="Holt S."/>
            <person name="Cochrane G."/>
            <person name="Meng A."/>
            <person name="Brown T."/>
            <person name="Cohen L."/>
        </authorList>
    </citation>
    <scope>NUCLEOTIDE SEQUENCE</scope>
    <source>
        <strain evidence="1">NIES-381</strain>
    </source>
</reference>
<proteinExistence type="predicted"/>
<accession>A0A7S1JHP5</accession>
<name>A0A7S1JHP5_9EUGL</name>
<evidence type="ECO:0000313" key="1">
    <source>
        <dbReference type="EMBL" id="CAD9044377.1"/>
    </source>
</evidence>